<keyword evidence="3" id="KW-1185">Reference proteome</keyword>
<evidence type="ECO:0000256" key="1">
    <source>
        <dbReference type="SAM" id="SignalP"/>
    </source>
</evidence>
<gene>
    <name evidence="2" type="ORF">CHIRRI_LOCUS3262</name>
</gene>
<accession>A0A9N9RNF1</accession>
<evidence type="ECO:0000313" key="2">
    <source>
        <dbReference type="EMBL" id="CAG9800314.1"/>
    </source>
</evidence>
<reference evidence="2" key="2">
    <citation type="submission" date="2022-10" db="EMBL/GenBank/DDBJ databases">
        <authorList>
            <consortium name="ENA_rothamsted_submissions"/>
            <consortium name="culmorum"/>
            <person name="King R."/>
        </authorList>
    </citation>
    <scope>NUCLEOTIDE SEQUENCE</scope>
</reference>
<dbReference type="OrthoDB" id="8112830at2759"/>
<sequence>MRTIAAIIVIILISLYQCAANEKFNPKIDAIDSLKSSLRNNDQKLQKDSGYDSGCPACDSSVYSYCDQKIFHDACCCGLNQPQCRYSDCSYLYANTCKEHQLITNCCCYNPYRNLN</sequence>
<organism evidence="2 3">
    <name type="scientific">Chironomus riparius</name>
    <dbReference type="NCBI Taxonomy" id="315576"/>
    <lineage>
        <taxon>Eukaryota</taxon>
        <taxon>Metazoa</taxon>
        <taxon>Ecdysozoa</taxon>
        <taxon>Arthropoda</taxon>
        <taxon>Hexapoda</taxon>
        <taxon>Insecta</taxon>
        <taxon>Pterygota</taxon>
        <taxon>Neoptera</taxon>
        <taxon>Endopterygota</taxon>
        <taxon>Diptera</taxon>
        <taxon>Nematocera</taxon>
        <taxon>Chironomoidea</taxon>
        <taxon>Chironomidae</taxon>
        <taxon>Chironominae</taxon>
        <taxon>Chironomus</taxon>
    </lineage>
</organism>
<protein>
    <submittedName>
        <fullName evidence="2">Uncharacterized protein</fullName>
    </submittedName>
</protein>
<feature type="signal peptide" evidence="1">
    <location>
        <begin position="1"/>
        <end position="20"/>
    </location>
</feature>
<evidence type="ECO:0000313" key="3">
    <source>
        <dbReference type="Proteomes" id="UP001153620"/>
    </source>
</evidence>
<dbReference type="Proteomes" id="UP001153620">
    <property type="component" value="Chromosome 1"/>
</dbReference>
<name>A0A9N9RNF1_9DIPT</name>
<keyword evidence="1" id="KW-0732">Signal</keyword>
<dbReference type="EMBL" id="OU895877">
    <property type="protein sequence ID" value="CAG9800314.1"/>
    <property type="molecule type" value="Genomic_DNA"/>
</dbReference>
<feature type="chain" id="PRO_5040244642" evidence="1">
    <location>
        <begin position="21"/>
        <end position="116"/>
    </location>
</feature>
<proteinExistence type="predicted"/>
<dbReference type="AlphaFoldDB" id="A0A9N9RNF1"/>
<reference evidence="2" key="1">
    <citation type="submission" date="2022-01" db="EMBL/GenBank/DDBJ databases">
        <authorList>
            <person name="King R."/>
        </authorList>
    </citation>
    <scope>NUCLEOTIDE SEQUENCE</scope>
</reference>